<dbReference type="EMBL" id="KN564228">
    <property type="protein sequence ID" value="KHJ85354.1"/>
    <property type="molecule type" value="Genomic_DNA"/>
</dbReference>
<feature type="non-terminal residue" evidence="1">
    <location>
        <position position="1"/>
    </location>
</feature>
<sequence length="169" mass="19866">LKYFFTIKISLKHFKSFQETLEKIRDKASKSDVRHYYEYLDLITNHTYLYYNGDVAIFESLAVEALNRSRGDVLFEDLVKFNVANALSKQILCYLATKHDLEQLEGSITRRYAIYKDVRNTIKRLSLVVGGVYRKIYEVIEDILEEQLEDEWINEKIDATLISILNHSS</sequence>
<gene>
    <name evidence="1" type="ORF">OESDEN_14923</name>
</gene>
<reference evidence="1 2" key="1">
    <citation type="submission" date="2014-03" db="EMBL/GenBank/DDBJ databases">
        <title>Draft genome of the hookworm Oesophagostomum dentatum.</title>
        <authorList>
            <person name="Mitreva M."/>
        </authorList>
    </citation>
    <scope>NUCLEOTIDE SEQUENCE [LARGE SCALE GENOMIC DNA]</scope>
    <source>
        <strain evidence="1 2">OD-Hann</strain>
    </source>
</reference>
<protein>
    <submittedName>
        <fullName evidence="1">Uncharacterized protein</fullName>
    </submittedName>
</protein>
<proteinExistence type="predicted"/>
<dbReference type="AlphaFoldDB" id="A0A0B1SK94"/>
<evidence type="ECO:0000313" key="2">
    <source>
        <dbReference type="Proteomes" id="UP000053660"/>
    </source>
</evidence>
<evidence type="ECO:0000313" key="1">
    <source>
        <dbReference type="EMBL" id="KHJ85354.1"/>
    </source>
</evidence>
<keyword evidence="2" id="KW-1185">Reference proteome</keyword>
<dbReference type="OrthoDB" id="5890463at2759"/>
<name>A0A0B1SK94_OESDE</name>
<organism evidence="1 2">
    <name type="scientific">Oesophagostomum dentatum</name>
    <name type="common">Nodular worm</name>
    <dbReference type="NCBI Taxonomy" id="61180"/>
    <lineage>
        <taxon>Eukaryota</taxon>
        <taxon>Metazoa</taxon>
        <taxon>Ecdysozoa</taxon>
        <taxon>Nematoda</taxon>
        <taxon>Chromadorea</taxon>
        <taxon>Rhabditida</taxon>
        <taxon>Rhabditina</taxon>
        <taxon>Rhabditomorpha</taxon>
        <taxon>Strongyloidea</taxon>
        <taxon>Strongylidae</taxon>
        <taxon>Oesophagostomum</taxon>
    </lineage>
</organism>
<dbReference type="Proteomes" id="UP000053660">
    <property type="component" value="Unassembled WGS sequence"/>
</dbReference>
<accession>A0A0B1SK94</accession>